<dbReference type="InterPro" id="IPR045379">
    <property type="entry name" value="Crinkler_N"/>
</dbReference>
<dbReference type="EMBL" id="BSXW01000415">
    <property type="protein sequence ID" value="GMF21677.1"/>
    <property type="molecule type" value="Genomic_DNA"/>
</dbReference>
<comment type="caution">
    <text evidence="5">The sequence shown here is derived from an EMBL/GenBank/DDBJ whole genome shotgun (WGS) entry which is preliminary data.</text>
</comment>
<protein>
    <submittedName>
        <fullName evidence="5">Unnamed protein product</fullName>
    </submittedName>
</protein>
<feature type="domain" description="Crinkler effector protein N-terminal" evidence="4">
    <location>
        <begin position="2"/>
        <end position="69"/>
    </location>
</feature>
<gene>
    <name evidence="5" type="ORF">Plil01_000857300</name>
    <name evidence="6" type="ORF">Plil01_001466300</name>
</gene>
<dbReference type="GO" id="GO:0005576">
    <property type="term" value="C:extracellular region"/>
    <property type="evidence" value="ECO:0007669"/>
    <property type="project" value="UniProtKB-SubCell"/>
</dbReference>
<comment type="subcellular location">
    <subcellularLocation>
        <location evidence="1">Host cell</location>
    </subcellularLocation>
    <subcellularLocation>
        <location evidence="2">Secreted</location>
    </subcellularLocation>
</comment>
<evidence type="ECO:0000256" key="1">
    <source>
        <dbReference type="ARBA" id="ARBA00004340"/>
    </source>
</evidence>
<dbReference type="Pfam" id="PF20147">
    <property type="entry name" value="Crinkler"/>
    <property type="match status" value="1"/>
</dbReference>
<accession>A0A9W6WXR5</accession>
<keyword evidence="7" id="KW-1185">Reference proteome</keyword>
<evidence type="ECO:0000256" key="3">
    <source>
        <dbReference type="ARBA" id="ARBA00022525"/>
    </source>
</evidence>
<keyword evidence="3" id="KW-0964">Secreted</keyword>
<evidence type="ECO:0000259" key="4">
    <source>
        <dbReference type="Pfam" id="PF20147"/>
    </source>
</evidence>
<dbReference type="Proteomes" id="UP001165083">
    <property type="component" value="Unassembled WGS sequence"/>
</dbReference>
<name>A0A9W6WXR5_9STRA</name>
<reference evidence="5" key="1">
    <citation type="submission" date="2023-04" db="EMBL/GenBank/DDBJ databases">
        <title>Phytophthora lilii NBRC 32176.</title>
        <authorList>
            <person name="Ichikawa N."/>
            <person name="Sato H."/>
            <person name="Tonouchi N."/>
        </authorList>
    </citation>
    <scope>NUCLEOTIDE SEQUENCE</scope>
    <source>
        <strain evidence="5">NBRC 32176</strain>
    </source>
</reference>
<dbReference type="EMBL" id="BSXW01001183">
    <property type="protein sequence ID" value="GMF34427.1"/>
    <property type="molecule type" value="Genomic_DNA"/>
</dbReference>
<evidence type="ECO:0000313" key="5">
    <source>
        <dbReference type="EMBL" id="GMF21677.1"/>
    </source>
</evidence>
<dbReference type="AlphaFoldDB" id="A0A9W6WXR5"/>
<sequence>MVTLYCAIAGVADSAFPVDINESLSVGHLKKAIKEENSDDPILKNVAPKNLQLFLAKKKDGGWLDGDGLAGVTLDEAGAPVFT</sequence>
<dbReference type="OrthoDB" id="125307at2759"/>
<organism evidence="5 7">
    <name type="scientific">Phytophthora lilii</name>
    <dbReference type="NCBI Taxonomy" id="2077276"/>
    <lineage>
        <taxon>Eukaryota</taxon>
        <taxon>Sar</taxon>
        <taxon>Stramenopiles</taxon>
        <taxon>Oomycota</taxon>
        <taxon>Peronosporomycetes</taxon>
        <taxon>Peronosporales</taxon>
        <taxon>Peronosporaceae</taxon>
        <taxon>Phytophthora</taxon>
    </lineage>
</organism>
<evidence type="ECO:0000313" key="7">
    <source>
        <dbReference type="Proteomes" id="UP001165083"/>
    </source>
</evidence>
<evidence type="ECO:0000313" key="6">
    <source>
        <dbReference type="EMBL" id="GMF34427.1"/>
    </source>
</evidence>
<proteinExistence type="predicted"/>
<dbReference type="GO" id="GO:0043657">
    <property type="term" value="C:host cell"/>
    <property type="evidence" value="ECO:0007669"/>
    <property type="project" value="UniProtKB-SubCell"/>
</dbReference>
<evidence type="ECO:0000256" key="2">
    <source>
        <dbReference type="ARBA" id="ARBA00004613"/>
    </source>
</evidence>